<dbReference type="Proteomes" id="UP000887013">
    <property type="component" value="Unassembled WGS sequence"/>
</dbReference>
<accession>A0A8X6NAA5</accession>
<keyword evidence="2" id="KW-1185">Reference proteome</keyword>
<proteinExistence type="predicted"/>
<sequence length="93" mass="10706">MYDPLNPFLEHPIELFQSKNSSSQTPIFLQVSLDIKIPHLSTTPQDYSPTSAQRLKTLFTALSLIHRFSPPCLFIPQVLELQMELLNHVFKIN</sequence>
<protein>
    <submittedName>
        <fullName evidence="1">Uncharacterized protein</fullName>
    </submittedName>
</protein>
<dbReference type="AlphaFoldDB" id="A0A8X6NAA5"/>
<gene>
    <name evidence="1" type="ORF">NPIL_292271</name>
</gene>
<reference evidence="1" key="1">
    <citation type="submission" date="2020-08" db="EMBL/GenBank/DDBJ databases">
        <title>Multicomponent nature underlies the extraordinary mechanical properties of spider dragline silk.</title>
        <authorList>
            <person name="Kono N."/>
            <person name="Nakamura H."/>
            <person name="Mori M."/>
            <person name="Yoshida Y."/>
            <person name="Ohtoshi R."/>
            <person name="Malay A.D."/>
            <person name="Moran D.A.P."/>
            <person name="Tomita M."/>
            <person name="Numata K."/>
            <person name="Arakawa K."/>
        </authorList>
    </citation>
    <scope>NUCLEOTIDE SEQUENCE</scope>
</reference>
<name>A0A8X6NAA5_NEPPI</name>
<organism evidence="1 2">
    <name type="scientific">Nephila pilipes</name>
    <name type="common">Giant wood spider</name>
    <name type="synonym">Nephila maculata</name>
    <dbReference type="NCBI Taxonomy" id="299642"/>
    <lineage>
        <taxon>Eukaryota</taxon>
        <taxon>Metazoa</taxon>
        <taxon>Ecdysozoa</taxon>
        <taxon>Arthropoda</taxon>
        <taxon>Chelicerata</taxon>
        <taxon>Arachnida</taxon>
        <taxon>Araneae</taxon>
        <taxon>Araneomorphae</taxon>
        <taxon>Entelegynae</taxon>
        <taxon>Araneoidea</taxon>
        <taxon>Nephilidae</taxon>
        <taxon>Nephila</taxon>
    </lineage>
</organism>
<evidence type="ECO:0000313" key="2">
    <source>
        <dbReference type="Proteomes" id="UP000887013"/>
    </source>
</evidence>
<comment type="caution">
    <text evidence="1">The sequence shown here is derived from an EMBL/GenBank/DDBJ whole genome shotgun (WGS) entry which is preliminary data.</text>
</comment>
<evidence type="ECO:0000313" key="1">
    <source>
        <dbReference type="EMBL" id="GFT03911.1"/>
    </source>
</evidence>
<dbReference type="EMBL" id="BMAW01007471">
    <property type="protein sequence ID" value="GFT03911.1"/>
    <property type="molecule type" value="Genomic_DNA"/>
</dbReference>